<evidence type="ECO:0000313" key="2">
    <source>
        <dbReference type="Proteomes" id="UP000008803"/>
    </source>
</evidence>
<evidence type="ECO:0000313" key="1">
    <source>
        <dbReference type="EMBL" id="CBK97314.1"/>
    </source>
</evidence>
<organism evidence="1 2">
    <name type="scientific">[Eubacterium] siraeum 70/3</name>
    <dbReference type="NCBI Taxonomy" id="657319"/>
    <lineage>
        <taxon>Bacteria</taxon>
        <taxon>Bacillati</taxon>
        <taxon>Bacillota</taxon>
        <taxon>Clostridia</taxon>
        <taxon>Eubacteriales</taxon>
        <taxon>Oscillospiraceae</taxon>
        <taxon>Oscillospiraceae incertae sedis</taxon>
    </lineage>
</organism>
<accession>D4JW45</accession>
<dbReference type="Proteomes" id="UP000008803">
    <property type="component" value="Chromosome"/>
</dbReference>
<proteinExistence type="predicted"/>
<dbReference type="BioCyc" id="ESIR657319:G136K-1973-MONOMER"/>
<protein>
    <submittedName>
        <fullName evidence="1">Uncharacterized protein</fullName>
    </submittedName>
</protein>
<reference evidence="1 2" key="1">
    <citation type="submission" date="2010-03" db="EMBL/GenBank/DDBJ databases">
        <title>The genome sequence of Eubacterium siraeum 70/3.</title>
        <authorList>
            <consortium name="metaHIT consortium -- http://www.metahit.eu/"/>
            <person name="Pajon A."/>
            <person name="Turner K."/>
            <person name="Parkhill J."/>
            <person name="Duncan S."/>
            <person name="Flint H."/>
        </authorList>
    </citation>
    <scope>NUCLEOTIDE SEQUENCE [LARGE SCALE GENOMIC DNA]</scope>
    <source>
        <strain evidence="1 2">70/3</strain>
    </source>
</reference>
<dbReference type="EMBL" id="FP929044">
    <property type="protein sequence ID" value="CBK97314.1"/>
    <property type="molecule type" value="Genomic_DNA"/>
</dbReference>
<sequence>MFVEKIEISTSDYNRGSSNMNDILRIYGYLLKNHPESASQILYGVTLIQQYLGKSVDDLKDDMKKAVDDETYNDNIYEYYKTVIDTNNDYKKLLSDMATISSKQKIKSDSLPIPIKENTDKKVKEWLSIDSNLTFKKVNGLKIGNKEYEVKNLTEAYIKVFEYFYETDKNRFMQMMAEPFISRFTPARLTRYSVSAKSQIIGDSGIYAWTNLNSKDKQGTIIDVLKFYNYSLAFVKVSIDVDFIAAERAVSKKQIKTTSKNEKIGKHVKNKMKMLSESGYTFTNDMIHALTSKELTKSVVGNNFALLVTDEEYNSGKVDKSKYWNDIMKFNGKMNHVTSQWFEYQRDGFDKWYKSLK</sequence>
<dbReference type="PATRIC" id="fig|657319.3.peg.113"/>
<dbReference type="AlphaFoldDB" id="D4JW45"/>
<gene>
    <name evidence="1" type="ORF">EUS_23310</name>
</gene>
<dbReference type="HOGENOM" id="CLU_762281_0_0_9"/>
<dbReference type="KEGG" id="esu:EUS_23310"/>
<reference evidence="1 2" key="2">
    <citation type="submission" date="2010-03" db="EMBL/GenBank/DDBJ databases">
        <authorList>
            <person name="Pajon A."/>
        </authorList>
    </citation>
    <scope>NUCLEOTIDE SEQUENCE [LARGE SCALE GENOMIC DNA]</scope>
    <source>
        <strain evidence="1 2">70/3</strain>
    </source>
</reference>
<name>D4JW45_9FIRM</name>